<dbReference type="EMBL" id="GL883147">
    <property type="protein sequence ID" value="EGG00428.1"/>
    <property type="molecule type" value="Genomic_DNA"/>
</dbReference>
<sequence length="343" mass="38545">MPPCDCSNCLPAEAEALWLAQKALTLDNFDKAIKWGEMDLYQLLDDLPLPPPNPEASLRTEILRCGENDELRSSKPLKSLVTKWLSAFEEAFYGFYSKDSEIGPWDYFSTGLAWDLALNIDAINQPGELSHFLPGEIIAGQFGTLYDCFVAWQDEEGATEALAQAIRRRKVIRRKGPLKPPVSVEGTELVKKREAAEKVAIKQAKLLEKQLEDAHKAAQADAKKKRIEDEAKERKRLAEMRSKAREERLAKQATRAPKGTATCKRAATSQIGPSTDTRVKCNTSATTTLPQDNHLQPHLPHTHATNPTESEMIDPRLRVLERFSWAYRRKFAIEALVILLALD</sequence>
<feature type="compositionally biased region" description="Polar residues" evidence="1">
    <location>
        <begin position="267"/>
        <end position="276"/>
    </location>
</feature>
<evidence type="ECO:0000313" key="3">
    <source>
        <dbReference type="Proteomes" id="UP000001072"/>
    </source>
</evidence>
<proteinExistence type="predicted"/>
<evidence type="ECO:0000313" key="2">
    <source>
        <dbReference type="EMBL" id="EGG00428.1"/>
    </source>
</evidence>
<dbReference type="KEGG" id="mlr:MELLADRAFT_111856"/>
<feature type="region of interest" description="Disordered" evidence="1">
    <location>
        <begin position="288"/>
        <end position="309"/>
    </location>
</feature>
<dbReference type="AlphaFoldDB" id="F4S4K2"/>
<feature type="region of interest" description="Disordered" evidence="1">
    <location>
        <begin position="239"/>
        <end position="276"/>
    </location>
</feature>
<keyword evidence="3" id="KW-1185">Reference proteome</keyword>
<dbReference type="HOGENOM" id="CLU_063271_0_0_1"/>
<gene>
    <name evidence="2" type="ORF">MELLADRAFT_111856</name>
</gene>
<feature type="compositionally biased region" description="Basic and acidic residues" evidence="1">
    <location>
        <begin position="239"/>
        <end position="250"/>
    </location>
</feature>
<dbReference type="Proteomes" id="UP000001072">
    <property type="component" value="Unassembled WGS sequence"/>
</dbReference>
<protein>
    <submittedName>
        <fullName evidence="2">Uncharacterized protein</fullName>
    </submittedName>
</protein>
<dbReference type="VEuPathDB" id="FungiDB:MELLADRAFT_111856"/>
<dbReference type="InParanoid" id="F4S4K2"/>
<accession>F4S4K2</accession>
<name>F4S4K2_MELLP</name>
<dbReference type="RefSeq" id="XP_007416274.1">
    <property type="nucleotide sequence ID" value="XM_007416212.1"/>
</dbReference>
<organism evidence="3">
    <name type="scientific">Melampsora larici-populina (strain 98AG31 / pathotype 3-4-7)</name>
    <name type="common">Poplar leaf rust fungus</name>
    <dbReference type="NCBI Taxonomy" id="747676"/>
    <lineage>
        <taxon>Eukaryota</taxon>
        <taxon>Fungi</taxon>
        <taxon>Dikarya</taxon>
        <taxon>Basidiomycota</taxon>
        <taxon>Pucciniomycotina</taxon>
        <taxon>Pucciniomycetes</taxon>
        <taxon>Pucciniales</taxon>
        <taxon>Melampsoraceae</taxon>
        <taxon>Melampsora</taxon>
    </lineage>
</organism>
<reference evidence="3" key="1">
    <citation type="journal article" date="2011" name="Proc. Natl. Acad. Sci. U.S.A.">
        <title>Obligate biotrophy features unraveled by the genomic analysis of rust fungi.</title>
        <authorList>
            <person name="Duplessis S."/>
            <person name="Cuomo C.A."/>
            <person name="Lin Y.-C."/>
            <person name="Aerts A."/>
            <person name="Tisserant E."/>
            <person name="Veneault-Fourrey C."/>
            <person name="Joly D.L."/>
            <person name="Hacquard S."/>
            <person name="Amselem J."/>
            <person name="Cantarel B.L."/>
            <person name="Chiu R."/>
            <person name="Coutinho P.M."/>
            <person name="Feau N."/>
            <person name="Field M."/>
            <person name="Frey P."/>
            <person name="Gelhaye E."/>
            <person name="Goldberg J."/>
            <person name="Grabherr M.G."/>
            <person name="Kodira C.D."/>
            <person name="Kohler A."/>
            <person name="Kuees U."/>
            <person name="Lindquist E.A."/>
            <person name="Lucas S.M."/>
            <person name="Mago R."/>
            <person name="Mauceli E."/>
            <person name="Morin E."/>
            <person name="Murat C."/>
            <person name="Pangilinan J.L."/>
            <person name="Park R."/>
            <person name="Pearson M."/>
            <person name="Quesneville H."/>
            <person name="Rouhier N."/>
            <person name="Sakthikumar S."/>
            <person name="Salamov A.A."/>
            <person name="Schmutz J."/>
            <person name="Selles B."/>
            <person name="Shapiro H."/>
            <person name="Tanguay P."/>
            <person name="Tuskan G.A."/>
            <person name="Henrissat B."/>
            <person name="Van de Peer Y."/>
            <person name="Rouze P."/>
            <person name="Ellis J.G."/>
            <person name="Dodds P.N."/>
            <person name="Schein J.E."/>
            <person name="Zhong S."/>
            <person name="Hamelin R.C."/>
            <person name="Grigoriev I.V."/>
            <person name="Szabo L.J."/>
            <person name="Martin F."/>
        </authorList>
    </citation>
    <scope>NUCLEOTIDE SEQUENCE [LARGE SCALE GENOMIC DNA]</scope>
    <source>
        <strain evidence="3">98AG31 / pathotype 3-4-7</strain>
    </source>
</reference>
<evidence type="ECO:0000256" key="1">
    <source>
        <dbReference type="SAM" id="MobiDB-lite"/>
    </source>
</evidence>
<dbReference type="GeneID" id="18924512"/>